<dbReference type="AlphaFoldDB" id="A0A1W9ZJC3"/>
<evidence type="ECO:0000313" key="1">
    <source>
        <dbReference type="EMBL" id="ORA16583.1"/>
    </source>
</evidence>
<accession>A0A1W9ZJC3</accession>
<keyword evidence="2" id="KW-1185">Reference proteome</keyword>
<reference evidence="1 2" key="1">
    <citation type="submission" date="2016-12" db="EMBL/GenBank/DDBJ databases">
        <title>The new phylogeny of genus Mycobacterium.</title>
        <authorList>
            <person name="Tortoli E."/>
            <person name="Trovato A."/>
            <person name="Cirillo D.M."/>
        </authorList>
    </citation>
    <scope>NUCLEOTIDE SEQUENCE [LARGE SCALE GENOMIC DNA]</scope>
    <source>
        <strain evidence="1 2">DSM 45069</strain>
    </source>
</reference>
<gene>
    <name evidence="1" type="ORF">BST14_10190</name>
</gene>
<sequence length="88" mass="9653">MIVAVPIPPPVHIVIPPSGRPRPRGVRTASRIQASMMDSDRWRNRHRSRQIVICLSAVENYLLQTSEAVLVSVVIRRAAVSSTSSAIA</sequence>
<dbReference type="Proteomes" id="UP000192707">
    <property type="component" value="Unassembled WGS sequence"/>
</dbReference>
<evidence type="ECO:0000313" key="2">
    <source>
        <dbReference type="Proteomes" id="UP000192707"/>
    </source>
</evidence>
<organism evidence="1 2">
    <name type="scientific">Mycobacterium arosiense ATCC BAA-1401 = DSM 45069</name>
    <dbReference type="NCBI Taxonomy" id="1265311"/>
    <lineage>
        <taxon>Bacteria</taxon>
        <taxon>Bacillati</taxon>
        <taxon>Actinomycetota</taxon>
        <taxon>Actinomycetes</taxon>
        <taxon>Mycobacteriales</taxon>
        <taxon>Mycobacteriaceae</taxon>
        <taxon>Mycobacterium</taxon>
        <taxon>Mycobacterium avium complex (MAC)</taxon>
    </lineage>
</organism>
<protein>
    <submittedName>
        <fullName evidence="1">Uncharacterized protein</fullName>
    </submittedName>
</protein>
<proteinExistence type="predicted"/>
<comment type="caution">
    <text evidence="1">The sequence shown here is derived from an EMBL/GenBank/DDBJ whole genome shotgun (WGS) entry which is preliminary data.</text>
</comment>
<dbReference type="EMBL" id="MVHG01000017">
    <property type="protein sequence ID" value="ORA16583.1"/>
    <property type="molecule type" value="Genomic_DNA"/>
</dbReference>
<name>A0A1W9ZJC3_MYCAI</name>